<dbReference type="SMART" id="SM00385">
    <property type="entry name" value="CYCLIN"/>
    <property type="match status" value="1"/>
</dbReference>
<dbReference type="EMBL" id="HACG01012514">
    <property type="protein sequence ID" value="CEK59379.1"/>
    <property type="molecule type" value="Transcribed_RNA"/>
</dbReference>
<accession>A0A0B6YT01</accession>
<evidence type="ECO:0000256" key="4">
    <source>
        <dbReference type="ARBA" id="ARBA00022723"/>
    </source>
</evidence>
<keyword evidence="6" id="KW-0863">Zinc-finger</keyword>
<dbReference type="GO" id="GO:0070897">
    <property type="term" value="P:transcription preinitiation complex assembly"/>
    <property type="evidence" value="ECO:0007669"/>
    <property type="project" value="InterPro"/>
</dbReference>
<evidence type="ECO:0000256" key="2">
    <source>
        <dbReference type="ARBA" id="ARBA00010857"/>
    </source>
</evidence>
<keyword evidence="4" id="KW-0479">Metal-binding</keyword>
<comment type="similarity">
    <text evidence="2">Belongs to the TFIIB family.</text>
</comment>
<evidence type="ECO:0000256" key="9">
    <source>
        <dbReference type="ARBA" id="ARBA00023163"/>
    </source>
</evidence>
<dbReference type="PANTHER" id="PTHR11618">
    <property type="entry name" value="TRANSCRIPTION INITIATION FACTOR IIB-RELATED"/>
    <property type="match status" value="1"/>
</dbReference>
<dbReference type="InterPro" id="IPR000812">
    <property type="entry name" value="TFIIB"/>
</dbReference>
<keyword evidence="9" id="KW-0804">Transcription</keyword>
<proteinExistence type="inferred from homology"/>
<dbReference type="PANTHER" id="PTHR11618:SF13">
    <property type="entry name" value="TRANSCRIPTION INITIATION FACTOR IIB"/>
    <property type="match status" value="1"/>
</dbReference>
<evidence type="ECO:0000256" key="6">
    <source>
        <dbReference type="ARBA" id="ARBA00022771"/>
    </source>
</evidence>
<dbReference type="GO" id="GO:0017025">
    <property type="term" value="F:TBP-class protein binding"/>
    <property type="evidence" value="ECO:0007669"/>
    <property type="project" value="InterPro"/>
</dbReference>
<evidence type="ECO:0000256" key="3">
    <source>
        <dbReference type="ARBA" id="ARBA00013932"/>
    </source>
</evidence>
<dbReference type="SUPFAM" id="SSF47954">
    <property type="entry name" value="Cyclin-like"/>
    <property type="match status" value="1"/>
</dbReference>
<reference evidence="13" key="1">
    <citation type="submission" date="2014-12" db="EMBL/GenBank/DDBJ databases">
        <title>Insight into the proteome of Arion vulgaris.</title>
        <authorList>
            <person name="Aradska J."/>
            <person name="Bulat T."/>
            <person name="Smidak R."/>
            <person name="Sarate P."/>
            <person name="Gangsoo J."/>
            <person name="Sialana F."/>
            <person name="Bilban M."/>
            <person name="Lubec G."/>
        </authorList>
    </citation>
    <scope>NUCLEOTIDE SEQUENCE</scope>
    <source>
        <tissue evidence="13">Skin</tissue>
    </source>
</reference>
<dbReference type="GO" id="GO:0008270">
    <property type="term" value="F:zinc ion binding"/>
    <property type="evidence" value="ECO:0007669"/>
    <property type="project" value="UniProtKB-KW"/>
</dbReference>
<dbReference type="Pfam" id="PF00382">
    <property type="entry name" value="TFIIB"/>
    <property type="match status" value="1"/>
</dbReference>
<evidence type="ECO:0000256" key="7">
    <source>
        <dbReference type="ARBA" id="ARBA00022833"/>
    </source>
</evidence>
<evidence type="ECO:0000256" key="11">
    <source>
        <dbReference type="ARBA" id="ARBA00031706"/>
    </source>
</evidence>
<dbReference type="InterPro" id="IPR013150">
    <property type="entry name" value="TFIIB_cyclin"/>
</dbReference>
<dbReference type="Gene3D" id="1.10.472.10">
    <property type="entry name" value="Cyclin-like"/>
    <property type="match status" value="1"/>
</dbReference>
<gene>
    <name evidence="13" type="primary">ORF36147</name>
</gene>
<evidence type="ECO:0000259" key="12">
    <source>
        <dbReference type="SMART" id="SM00385"/>
    </source>
</evidence>
<keyword evidence="5" id="KW-0677">Repeat</keyword>
<sequence length="96" mass="10362">MYPEHLKSRFCSNLGLSSTIQKTARYIASKAVELDLVPGRNPVSVTAAAIYMASQTSGNKKTAKEIGEIAGVAEVTLLQSYKLMLPRTGDLMPTKC</sequence>
<organism evidence="13">
    <name type="scientific">Arion vulgaris</name>
    <dbReference type="NCBI Taxonomy" id="1028688"/>
    <lineage>
        <taxon>Eukaryota</taxon>
        <taxon>Metazoa</taxon>
        <taxon>Spiralia</taxon>
        <taxon>Lophotrochozoa</taxon>
        <taxon>Mollusca</taxon>
        <taxon>Gastropoda</taxon>
        <taxon>Heterobranchia</taxon>
        <taxon>Euthyneura</taxon>
        <taxon>Panpulmonata</taxon>
        <taxon>Eupulmonata</taxon>
        <taxon>Stylommatophora</taxon>
        <taxon>Helicina</taxon>
        <taxon>Arionoidea</taxon>
        <taxon>Arionidae</taxon>
        <taxon>Arion</taxon>
    </lineage>
</organism>
<dbReference type="GO" id="GO:0016251">
    <property type="term" value="F:RNA polymerase II general transcription initiation factor activity"/>
    <property type="evidence" value="ECO:0007669"/>
    <property type="project" value="TreeGrafter"/>
</dbReference>
<keyword evidence="10" id="KW-0539">Nucleus</keyword>
<keyword evidence="7" id="KW-0862">Zinc</keyword>
<dbReference type="AlphaFoldDB" id="A0A0B6YT01"/>
<dbReference type="InterPro" id="IPR013763">
    <property type="entry name" value="Cyclin-like_dom"/>
</dbReference>
<name>A0A0B6YT01_9EUPU</name>
<keyword evidence="8" id="KW-0805">Transcription regulation</keyword>
<protein>
    <recommendedName>
        <fullName evidence="3">Transcription initiation factor IIB</fullName>
    </recommendedName>
    <alternativeName>
        <fullName evidence="11">General transcription factor TFIIB</fullName>
    </alternativeName>
</protein>
<dbReference type="PRINTS" id="PR00685">
    <property type="entry name" value="TIFACTORIIB"/>
</dbReference>
<comment type="subcellular location">
    <subcellularLocation>
        <location evidence="1">Nucleus</location>
    </subcellularLocation>
</comment>
<evidence type="ECO:0000256" key="8">
    <source>
        <dbReference type="ARBA" id="ARBA00023015"/>
    </source>
</evidence>
<evidence type="ECO:0000256" key="10">
    <source>
        <dbReference type="ARBA" id="ARBA00023242"/>
    </source>
</evidence>
<feature type="domain" description="Cyclin-like" evidence="12">
    <location>
        <begin position="5"/>
        <end position="86"/>
    </location>
</feature>
<dbReference type="InterPro" id="IPR036915">
    <property type="entry name" value="Cyclin-like_sf"/>
</dbReference>
<evidence type="ECO:0000313" key="13">
    <source>
        <dbReference type="EMBL" id="CEK59379.1"/>
    </source>
</evidence>
<evidence type="ECO:0000256" key="5">
    <source>
        <dbReference type="ARBA" id="ARBA00022737"/>
    </source>
</evidence>
<evidence type="ECO:0000256" key="1">
    <source>
        <dbReference type="ARBA" id="ARBA00004123"/>
    </source>
</evidence>
<dbReference type="FunFam" id="1.10.472.10:FF:000008">
    <property type="entry name" value="Transcription initiation factor IIB"/>
    <property type="match status" value="1"/>
</dbReference>
<dbReference type="GO" id="GO:0006367">
    <property type="term" value="P:transcription initiation at RNA polymerase II promoter"/>
    <property type="evidence" value="ECO:0007669"/>
    <property type="project" value="TreeGrafter"/>
</dbReference>
<dbReference type="GO" id="GO:0005634">
    <property type="term" value="C:nucleus"/>
    <property type="evidence" value="ECO:0007669"/>
    <property type="project" value="UniProtKB-SubCell"/>
</dbReference>
<dbReference type="GO" id="GO:0097550">
    <property type="term" value="C:transcription preinitiation complex"/>
    <property type="evidence" value="ECO:0007669"/>
    <property type="project" value="TreeGrafter"/>
</dbReference>